<dbReference type="Pfam" id="PF02771">
    <property type="entry name" value="Acyl-CoA_dh_N"/>
    <property type="match status" value="1"/>
</dbReference>
<dbReference type="EMBL" id="BAAAQK010000009">
    <property type="protein sequence ID" value="GAA1852925.1"/>
    <property type="molecule type" value="Genomic_DNA"/>
</dbReference>
<organism evidence="8 9">
    <name type="scientific">Pseudonocardia ailaonensis</name>
    <dbReference type="NCBI Taxonomy" id="367279"/>
    <lineage>
        <taxon>Bacteria</taxon>
        <taxon>Bacillati</taxon>
        <taxon>Actinomycetota</taxon>
        <taxon>Actinomycetes</taxon>
        <taxon>Pseudonocardiales</taxon>
        <taxon>Pseudonocardiaceae</taxon>
        <taxon>Pseudonocardia</taxon>
    </lineage>
</organism>
<dbReference type="SUPFAM" id="SSF47203">
    <property type="entry name" value="Acyl-CoA dehydrogenase C-terminal domain-like"/>
    <property type="match status" value="1"/>
</dbReference>
<evidence type="ECO:0000313" key="9">
    <source>
        <dbReference type="Proteomes" id="UP001500449"/>
    </source>
</evidence>
<dbReference type="InterPro" id="IPR036250">
    <property type="entry name" value="AcylCo_DH-like_C"/>
</dbReference>
<dbReference type="Gene3D" id="1.10.540.10">
    <property type="entry name" value="Acyl-CoA dehydrogenase/oxidase, N-terminal domain"/>
    <property type="match status" value="1"/>
</dbReference>
<dbReference type="CDD" id="cd00567">
    <property type="entry name" value="ACAD"/>
    <property type="match status" value="1"/>
</dbReference>
<evidence type="ECO:0000256" key="2">
    <source>
        <dbReference type="ARBA" id="ARBA00009347"/>
    </source>
</evidence>
<dbReference type="InterPro" id="IPR013786">
    <property type="entry name" value="AcylCoA_DH/ox_N"/>
</dbReference>
<sequence>MSLVRTEEQRSLAEIVRSFVAKRSPLSAIRVMITEGRAYDQDVWRTLSGELGLSGLIVPEHHGGTGGSWADLAVALAELGAGLVPSPLLASGVLVSGALMASDDEDVKAELLPRLADGSLLGALAVSEAESPRWIPDRPRTVARNDGDGVRLSGRKNAVLNGCEADVLLVQAVREGRSELHLVDRGTSGLSVTRTPAIDPTRSVASVELEDCLARPLAGDATAALSQLADLADFALAAEQVGALRACLEMTVQYAGSRFAFGQPIGAYQGVKHKLADMYTQWSLCDAALRVAAEAEGSAEQPTTAAAVRALTSSTYADAAQTAMLLHGGLGFTWEHDAHLYLKNAIAGNVLLGEPAERLERVALGLGLA</sequence>
<comment type="similarity">
    <text evidence="2">Belongs to the acyl-CoA dehydrogenase family.</text>
</comment>
<feature type="domain" description="Acyl-CoA dehydrogenase/oxidase N-terminal" evidence="7">
    <location>
        <begin position="6"/>
        <end position="118"/>
    </location>
</feature>
<feature type="domain" description="Acyl-CoA dehydrogenase/oxidase C-terminal" evidence="6">
    <location>
        <begin position="234"/>
        <end position="350"/>
    </location>
</feature>
<evidence type="ECO:0000256" key="5">
    <source>
        <dbReference type="ARBA" id="ARBA00023002"/>
    </source>
</evidence>
<evidence type="ECO:0000256" key="3">
    <source>
        <dbReference type="ARBA" id="ARBA00022630"/>
    </source>
</evidence>
<dbReference type="Pfam" id="PF00441">
    <property type="entry name" value="Acyl-CoA_dh_1"/>
    <property type="match status" value="1"/>
</dbReference>
<protein>
    <submittedName>
        <fullName evidence="8">Acyl-CoA dehydrogenase family protein</fullName>
    </submittedName>
</protein>
<comment type="cofactor">
    <cofactor evidence="1">
        <name>FAD</name>
        <dbReference type="ChEBI" id="CHEBI:57692"/>
    </cofactor>
</comment>
<reference evidence="8 9" key="1">
    <citation type="journal article" date="2019" name="Int. J. Syst. Evol. Microbiol.">
        <title>The Global Catalogue of Microorganisms (GCM) 10K type strain sequencing project: providing services to taxonomists for standard genome sequencing and annotation.</title>
        <authorList>
            <consortium name="The Broad Institute Genomics Platform"/>
            <consortium name="The Broad Institute Genome Sequencing Center for Infectious Disease"/>
            <person name="Wu L."/>
            <person name="Ma J."/>
        </authorList>
    </citation>
    <scope>NUCLEOTIDE SEQUENCE [LARGE SCALE GENOMIC DNA]</scope>
    <source>
        <strain evidence="8 9">JCM 16009</strain>
    </source>
</reference>
<proteinExistence type="inferred from homology"/>
<evidence type="ECO:0000259" key="6">
    <source>
        <dbReference type="Pfam" id="PF00441"/>
    </source>
</evidence>
<keyword evidence="9" id="KW-1185">Reference proteome</keyword>
<evidence type="ECO:0000256" key="4">
    <source>
        <dbReference type="ARBA" id="ARBA00022827"/>
    </source>
</evidence>
<dbReference type="InterPro" id="IPR009075">
    <property type="entry name" value="AcylCo_DH/oxidase_C"/>
</dbReference>
<name>A0ABN2N4Z8_9PSEU</name>
<dbReference type="SUPFAM" id="SSF56645">
    <property type="entry name" value="Acyl-CoA dehydrogenase NM domain-like"/>
    <property type="match status" value="1"/>
</dbReference>
<evidence type="ECO:0000259" key="7">
    <source>
        <dbReference type="Pfam" id="PF02771"/>
    </source>
</evidence>
<accession>A0ABN2N4Z8</accession>
<dbReference type="Proteomes" id="UP001500449">
    <property type="component" value="Unassembled WGS sequence"/>
</dbReference>
<evidence type="ECO:0000256" key="1">
    <source>
        <dbReference type="ARBA" id="ARBA00001974"/>
    </source>
</evidence>
<evidence type="ECO:0000313" key="8">
    <source>
        <dbReference type="EMBL" id="GAA1852925.1"/>
    </source>
</evidence>
<keyword evidence="3" id="KW-0285">Flavoprotein</keyword>
<dbReference type="PANTHER" id="PTHR43884:SF20">
    <property type="entry name" value="ACYL-COA DEHYDROGENASE FADE28"/>
    <property type="match status" value="1"/>
</dbReference>
<dbReference type="Gene3D" id="1.20.140.10">
    <property type="entry name" value="Butyryl-CoA Dehydrogenase, subunit A, domain 3"/>
    <property type="match status" value="1"/>
</dbReference>
<dbReference type="InterPro" id="IPR009100">
    <property type="entry name" value="AcylCoA_DH/oxidase_NM_dom_sf"/>
</dbReference>
<gene>
    <name evidence="8" type="ORF">GCM10009836_36250</name>
</gene>
<dbReference type="InterPro" id="IPR046373">
    <property type="entry name" value="Acyl-CoA_Oxase/DH_mid-dom_sf"/>
</dbReference>
<dbReference type="PANTHER" id="PTHR43884">
    <property type="entry name" value="ACYL-COA DEHYDROGENASE"/>
    <property type="match status" value="1"/>
</dbReference>
<keyword evidence="5" id="KW-0560">Oxidoreductase</keyword>
<dbReference type="Gene3D" id="2.40.110.10">
    <property type="entry name" value="Butyryl-CoA Dehydrogenase, subunit A, domain 2"/>
    <property type="match status" value="1"/>
</dbReference>
<dbReference type="InterPro" id="IPR037069">
    <property type="entry name" value="AcylCoA_DH/ox_N_sf"/>
</dbReference>
<keyword evidence="4" id="KW-0274">FAD</keyword>
<comment type="caution">
    <text evidence="8">The sequence shown here is derived from an EMBL/GenBank/DDBJ whole genome shotgun (WGS) entry which is preliminary data.</text>
</comment>